<dbReference type="OrthoDB" id="184994at2"/>
<dbReference type="AlphaFoldDB" id="A0A1C7I798"/>
<evidence type="ECO:0000313" key="6">
    <source>
        <dbReference type="Proteomes" id="UP000092574"/>
    </source>
</evidence>
<evidence type="ECO:0000259" key="4">
    <source>
        <dbReference type="PROSITE" id="PS01124"/>
    </source>
</evidence>
<dbReference type="SMART" id="SM00342">
    <property type="entry name" value="HTH_ARAC"/>
    <property type="match status" value="1"/>
</dbReference>
<name>A0A1C7I798_9FIRM</name>
<keyword evidence="6" id="KW-1185">Reference proteome</keyword>
<proteinExistence type="predicted"/>
<dbReference type="InterPro" id="IPR020449">
    <property type="entry name" value="Tscrpt_reg_AraC-type_HTH"/>
</dbReference>
<evidence type="ECO:0000256" key="1">
    <source>
        <dbReference type="ARBA" id="ARBA00023015"/>
    </source>
</evidence>
<evidence type="ECO:0000313" key="5">
    <source>
        <dbReference type="EMBL" id="ANU74868.2"/>
    </source>
</evidence>
<dbReference type="Pfam" id="PF12833">
    <property type="entry name" value="HTH_18"/>
    <property type="match status" value="1"/>
</dbReference>
<dbReference type="PANTHER" id="PTHR43280">
    <property type="entry name" value="ARAC-FAMILY TRANSCRIPTIONAL REGULATOR"/>
    <property type="match status" value="1"/>
</dbReference>
<dbReference type="GO" id="GO:0003700">
    <property type="term" value="F:DNA-binding transcription factor activity"/>
    <property type="evidence" value="ECO:0007669"/>
    <property type="project" value="InterPro"/>
</dbReference>
<dbReference type="PRINTS" id="PR00032">
    <property type="entry name" value="HTHARAC"/>
</dbReference>
<dbReference type="KEGG" id="byl:A4V09_03275"/>
<evidence type="ECO:0000256" key="3">
    <source>
        <dbReference type="ARBA" id="ARBA00023163"/>
    </source>
</evidence>
<reference evidence="5" key="1">
    <citation type="submission" date="2017-04" db="EMBL/GenBank/DDBJ databases">
        <title>Complete Genome Sequences of Twelve Strains of a Stable Defined Moderately Diverse Mouse Microbiota 2 (sDMDMm2).</title>
        <authorList>
            <person name="Uchimura Y."/>
            <person name="Wyss M."/>
            <person name="Brugiroux S."/>
            <person name="Limenitakis J.P."/>
            <person name="Stecher B."/>
            <person name="McCoy K.D."/>
            <person name="Macpherson A.J."/>
        </authorList>
    </citation>
    <scope>NUCLEOTIDE SEQUENCE</scope>
    <source>
        <strain evidence="5">YL58</strain>
    </source>
</reference>
<dbReference type="STRING" id="1796616.A4V09_03275"/>
<dbReference type="InterPro" id="IPR018060">
    <property type="entry name" value="HTH_AraC"/>
</dbReference>
<organism evidence="5 6">
    <name type="scientific">Blautia pseudococcoides</name>
    <dbReference type="NCBI Taxonomy" id="1796616"/>
    <lineage>
        <taxon>Bacteria</taxon>
        <taxon>Bacillati</taxon>
        <taxon>Bacillota</taxon>
        <taxon>Clostridia</taxon>
        <taxon>Lachnospirales</taxon>
        <taxon>Lachnospiraceae</taxon>
        <taxon>Blautia</taxon>
    </lineage>
</organism>
<dbReference type="Gene3D" id="1.10.10.60">
    <property type="entry name" value="Homeodomain-like"/>
    <property type="match status" value="2"/>
</dbReference>
<keyword evidence="3" id="KW-0804">Transcription</keyword>
<protein>
    <recommendedName>
        <fullName evidence="4">HTH araC/xylS-type domain-containing protein</fullName>
    </recommendedName>
</protein>
<keyword evidence="1" id="KW-0805">Transcription regulation</keyword>
<dbReference type="GO" id="GO:0043565">
    <property type="term" value="F:sequence-specific DNA binding"/>
    <property type="evidence" value="ECO:0007669"/>
    <property type="project" value="InterPro"/>
</dbReference>
<gene>
    <name evidence="5" type="ORF">A4V09_03275</name>
</gene>
<sequence>MCAKAYCVQAESTPACKCGGVLMGEEKMFQPYFLEQMVNMMHAPFYIFADQKEMIQKFGGREIETILFEKNPELVQNAFSKKNKEYPVILTDKVLVFAVFDSGMAEGAIMIAGPVTIGRLSQETLLQLRREYKLGRKSGYTPPVCPLDKFVSGILLLHWHLTGQKLTSAELWQKNQRYYSATVNIQNRISQDIFMRQENAGLHNPYEQELRELDSIERGDTEALKRSISETYEGEIGILAKDPLRSHKNVAVGNITLASRAAIRGGISVEKSFSMADSFIQQVEEIDNVPEVEAFKRESQYFYARLVNEENTRGGEKQNVRKNPLIGQVKDYIFNHLHDTIQVSDIAAHMQVNPDYLSHLFSSQEKMTITSYIRQEKVRRGENLLKYSDYRVQEIAFYLGFCSQSHFARVFQQIVGISPNEYRKKFGNRKKWKMK</sequence>
<dbReference type="PROSITE" id="PS01124">
    <property type="entry name" value="HTH_ARAC_FAMILY_2"/>
    <property type="match status" value="1"/>
</dbReference>
<feature type="domain" description="HTH araC/xylS-type" evidence="4">
    <location>
        <begin position="327"/>
        <end position="425"/>
    </location>
</feature>
<dbReference type="InterPro" id="IPR009057">
    <property type="entry name" value="Homeodomain-like_sf"/>
</dbReference>
<dbReference type="SUPFAM" id="SSF46689">
    <property type="entry name" value="Homeodomain-like"/>
    <property type="match status" value="2"/>
</dbReference>
<dbReference type="EMBL" id="CP015405">
    <property type="protein sequence ID" value="ANU74868.2"/>
    <property type="molecule type" value="Genomic_DNA"/>
</dbReference>
<keyword evidence="2" id="KW-0238">DNA-binding</keyword>
<dbReference type="PANTHER" id="PTHR43280:SF10">
    <property type="entry name" value="REGULATORY PROTEIN POCR"/>
    <property type="match status" value="1"/>
</dbReference>
<dbReference type="Proteomes" id="UP000092574">
    <property type="component" value="Chromosome"/>
</dbReference>
<accession>A0A1C7I798</accession>
<evidence type="ECO:0000256" key="2">
    <source>
        <dbReference type="ARBA" id="ARBA00023125"/>
    </source>
</evidence>
<dbReference type="InterPro" id="IPR018062">
    <property type="entry name" value="HTH_AraC-typ_CS"/>
</dbReference>
<dbReference type="PROSITE" id="PS00041">
    <property type="entry name" value="HTH_ARAC_FAMILY_1"/>
    <property type="match status" value="1"/>
</dbReference>